<sequence>MTFTFVWDAPGMASVREYYEKATRDLAAPFAIVDMAAFRDNAADIGRRAAGTPVRVVSKSIRCRHLLREALAMPGFTGIMAFTLPEALWLAGGDGGALSDDILVAYPTADSRALAELAADAQASERITVMVDGTAHLDMIAAAAPDPRRPVKVCIDVDTSWQPLGPRTRIGAHRSPVRTPEQAAALARSIAARPGLRLDGVMAYEAQIAGVGDAPPGRPLYGRALRWVQHRSRMELARRRAAIVRAVRDVADLRFVNGGGTGSVHTTRRERAVTEVAAGSGFYHPRLFDHYTGFSGRPAALFALPVVRRPGRGTATVLGGGYVASGAPDTARLPQPYLPSGLSFSAAEGAGEVQTPLLGAAADSLAVGDLVWMRHAKAGELCERFSHLHLVDGPDPGDVTAAETYRARGRAFL</sequence>
<evidence type="ECO:0000313" key="2">
    <source>
        <dbReference type="EMBL" id="MBB5997686.1"/>
    </source>
</evidence>
<dbReference type="GO" id="GO:0036088">
    <property type="term" value="P:D-serine catabolic process"/>
    <property type="evidence" value="ECO:0007669"/>
    <property type="project" value="TreeGrafter"/>
</dbReference>
<dbReference type="GO" id="GO:0008721">
    <property type="term" value="F:D-serine ammonia-lyase activity"/>
    <property type="evidence" value="ECO:0007669"/>
    <property type="project" value="TreeGrafter"/>
</dbReference>
<protein>
    <submittedName>
        <fullName evidence="2">D-serine deaminase-like pyridoxal phosphate-dependent protein</fullName>
    </submittedName>
</protein>
<accession>A0A841E3S7</accession>
<reference evidence="2 3" key="1">
    <citation type="submission" date="2020-08" db="EMBL/GenBank/DDBJ databases">
        <title>Sequencing the genomes of 1000 actinobacteria strains.</title>
        <authorList>
            <person name="Klenk H.-P."/>
        </authorList>
    </citation>
    <scope>NUCLEOTIDE SEQUENCE [LARGE SCALE GENOMIC DNA]</scope>
    <source>
        <strain evidence="2 3">DSM 44593</strain>
    </source>
</reference>
<feature type="domain" description="Alanine racemase N-terminal" evidence="1">
    <location>
        <begin position="33"/>
        <end position="226"/>
    </location>
</feature>
<evidence type="ECO:0000313" key="3">
    <source>
        <dbReference type="Proteomes" id="UP000578077"/>
    </source>
</evidence>
<dbReference type="InterPro" id="IPR029066">
    <property type="entry name" value="PLP-binding_barrel"/>
</dbReference>
<keyword evidence="3" id="KW-1185">Reference proteome</keyword>
<dbReference type="InterPro" id="IPR001608">
    <property type="entry name" value="Ala_racemase_N"/>
</dbReference>
<dbReference type="AlphaFoldDB" id="A0A841E3S7"/>
<dbReference type="SUPFAM" id="SSF51419">
    <property type="entry name" value="PLP-binding barrel"/>
    <property type="match status" value="1"/>
</dbReference>
<evidence type="ECO:0000259" key="1">
    <source>
        <dbReference type="Pfam" id="PF01168"/>
    </source>
</evidence>
<dbReference type="Pfam" id="PF01168">
    <property type="entry name" value="Ala_racemase_N"/>
    <property type="match status" value="1"/>
</dbReference>
<dbReference type="Proteomes" id="UP000578077">
    <property type="component" value="Unassembled WGS sequence"/>
</dbReference>
<dbReference type="InterPro" id="IPR051466">
    <property type="entry name" value="D-amino_acid_metab_enzyme"/>
</dbReference>
<organism evidence="2 3">
    <name type="scientific">Streptomonospora salina</name>
    <dbReference type="NCBI Taxonomy" id="104205"/>
    <lineage>
        <taxon>Bacteria</taxon>
        <taxon>Bacillati</taxon>
        <taxon>Actinomycetota</taxon>
        <taxon>Actinomycetes</taxon>
        <taxon>Streptosporangiales</taxon>
        <taxon>Nocardiopsidaceae</taxon>
        <taxon>Streptomonospora</taxon>
    </lineage>
</organism>
<proteinExistence type="predicted"/>
<dbReference type="PANTHER" id="PTHR28004">
    <property type="entry name" value="ZGC:162816-RELATED"/>
    <property type="match status" value="1"/>
</dbReference>
<comment type="caution">
    <text evidence="2">The sequence shown here is derived from an EMBL/GenBank/DDBJ whole genome shotgun (WGS) entry which is preliminary data.</text>
</comment>
<name>A0A841E3S7_9ACTN</name>
<gene>
    <name evidence="2" type="ORF">HNR25_001437</name>
</gene>
<dbReference type="EMBL" id="JACHLY010000001">
    <property type="protein sequence ID" value="MBB5997686.1"/>
    <property type="molecule type" value="Genomic_DNA"/>
</dbReference>
<dbReference type="PANTHER" id="PTHR28004:SF2">
    <property type="entry name" value="D-SERINE DEHYDRATASE"/>
    <property type="match status" value="1"/>
</dbReference>
<dbReference type="Gene3D" id="3.20.20.10">
    <property type="entry name" value="Alanine racemase"/>
    <property type="match status" value="1"/>
</dbReference>